<keyword evidence="3" id="KW-1185">Reference proteome</keyword>
<dbReference type="CDD" id="cd00093">
    <property type="entry name" value="HTH_XRE"/>
    <property type="match status" value="1"/>
</dbReference>
<organism evidence="2 3">
    <name type="scientific">Solobacterium moorei F0204</name>
    <dbReference type="NCBI Taxonomy" id="706433"/>
    <lineage>
        <taxon>Bacteria</taxon>
        <taxon>Bacillati</taxon>
        <taxon>Bacillota</taxon>
        <taxon>Erysipelotrichia</taxon>
        <taxon>Erysipelotrichales</taxon>
        <taxon>Erysipelotrichaceae</taxon>
        <taxon>Solobacterium</taxon>
    </lineage>
</organism>
<reference evidence="2 3" key="1">
    <citation type="submission" date="2010-08" db="EMBL/GenBank/DDBJ databases">
        <authorList>
            <person name="Weinstock G."/>
            <person name="Sodergren E."/>
            <person name="Clifton S."/>
            <person name="Fulton L."/>
            <person name="Fulton B."/>
            <person name="Courtney L."/>
            <person name="Fronick C."/>
            <person name="Harrison M."/>
            <person name="Strong C."/>
            <person name="Farmer C."/>
            <person name="Delahaunty K."/>
            <person name="Markovic C."/>
            <person name="Hall O."/>
            <person name="Minx P."/>
            <person name="Tomlinson C."/>
            <person name="Mitreva M."/>
            <person name="Hou S."/>
            <person name="Chen J."/>
            <person name="Wollam A."/>
            <person name="Pepin K.H."/>
            <person name="Johnson M."/>
            <person name="Bhonagiri V."/>
            <person name="Zhang X."/>
            <person name="Suruliraj S."/>
            <person name="Warren W."/>
            <person name="Chinwalla A."/>
            <person name="Mardis E.R."/>
            <person name="Wilson R.K."/>
        </authorList>
    </citation>
    <scope>NUCLEOTIDE SEQUENCE [LARGE SCALE GENOMIC DNA]</scope>
    <source>
        <strain evidence="2 3">F0204</strain>
    </source>
</reference>
<dbReference type="PROSITE" id="PS50943">
    <property type="entry name" value="HTH_CROC1"/>
    <property type="match status" value="1"/>
</dbReference>
<dbReference type="InterPro" id="IPR001387">
    <property type="entry name" value="Cro/C1-type_HTH"/>
</dbReference>
<dbReference type="Pfam" id="PF01381">
    <property type="entry name" value="HTH_3"/>
    <property type="match status" value="1"/>
</dbReference>
<protein>
    <submittedName>
        <fullName evidence="2">DNA-binding helix-turn-helix protein</fullName>
    </submittedName>
</protein>
<dbReference type="HOGENOM" id="CLU_1795217_0_0_9"/>
<evidence type="ECO:0000313" key="2">
    <source>
        <dbReference type="EMBL" id="EFW25431.1"/>
    </source>
</evidence>
<dbReference type="GO" id="GO:0003677">
    <property type="term" value="F:DNA binding"/>
    <property type="evidence" value="ECO:0007669"/>
    <property type="project" value="UniProtKB-KW"/>
</dbReference>
<dbReference type="RefSeq" id="WP_006525059.1">
    <property type="nucleotide sequence ID" value="NZ_GL637644.1"/>
</dbReference>
<evidence type="ECO:0000313" key="3">
    <source>
        <dbReference type="Proteomes" id="UP000004097"/>
    </source>
</evidence>
<dbReference type="Gene3D" id="1.10.260.40">
    <property type="entry name" value="lambda repressor-like DNA-binding domains"/>
    <property type="match status" value="1"/>
</dbReference>
<feature type="domain" description="HTH cro/C1-type" evidence="1">
    <location>
        <begin position="29"/>
        <end position="68"/>
    </location>
</feature>
<dbReference type="Proteomes" id="UP000004097">
    <property type="component" value="Unassembled WGS sequence"/>
</dbReference>
<sequence length="144" mass="16602">MKLEREPMNIEGFKRIKKEKGINNYEIHKRSGVLESTLSEFERGKHTDLRISTLIKIADALDVTLDELVGRSEGWNLIQGICVAGAWMIENHNESTMVVDMLASMHITKEMMQQEHVAEEDYEILSEAIDSNWGRYVRQLPNNL</sequence>
<dbReference type="STRING" id="706433.HMPREF9430_00202"/>
<dbReference type="InterPro" id="IPR010982">
    <property type="entry name" value="Lambda_DNA-bd_dom_sf"/>
</dbReference>
<evidence type="ECO:0000259" key="1">
    <source>
        <dbReference type="PROSITE" id="PS50943"/>
    </source>
</evidence>
<name>E7ML06_9FIRM</name>
<dbReference type="AlphaFoldDB" id="E7ML06"/>
<keyword evidence="2" id="KW-0238">DNA-binding</keyword>
<dbReference type="SUPFAM" id="SSF47413">
    <property type="entry name" value="lambda repressor-like DNA-binding domains"/>
    <property type="match status" value="1"/>
</dbReference>
<accession>E7ML06</accession>
<gene>
    <name evidence="2" type="ORF">HMPREF9430_00202</name>
</gene>
<comment type="caution">
    <text evidence="2">The sequence shown here is derived from an EMBL/GenBank/DDBJ whole genome shotgun (WGS) entry which is preliminary data.</text>
</comment>
<dbReference type="EMBL" id="AECQ01000003">
    <property type="protein sequence ID" value="EFW25431.1"/>
    <property type="molecule type" value="Genomic_DNA"/>
</dbReference>
<proteinExistence type="predicted"/>
<dbReference type="SMART" id="SM00530">
    <property type="entry name" value="HTH_XRE"/>
    <property type="match status" value="1"/>
</dbReference>